<keyword evidence="3" id="KW-1185">Reference proteome</keyword>
<keyword evidence="1" id="KW-0472">Membrane</keyword>
<accession>A0A1E5PDN0</accession>
<name>A0A1E5PDN0_9ACTN</name>
<proteinExistence type="predicted"/>
<keyword evidence="1" id="KW-1133">Transmembrane helix</keyword>
<gene>
    <name evidence="2" type="ORF">AS594_27305</name>
</gene>
<keyword evidence="1" id="KW-0812">Transmembrane</keyword>
<reference evidence="2 3" key="1">
    <citation type="submission" date="2016-08" db="EMBL/GenBank/DDBJ databases">
        <title>Complete genome sequence of Streptomyces agglomeratus strain 6-3-2, a novel anti-MRSA actinomycete isolated from Wuli of Tebit, China.</title>
        <authorList>
            <person name="Chen X."/>
        </authorList>
    </citation>
    <scope>NUCLEOTIDE SEQUENCE [LARGE SCALE GENOMIC DNA]</scope>
    <source>
        <strain evidence="2 3">6-3-2</strain>
    </source>
</reference>
<evidence type="ECO:0008006" key="4">
    <source>
        <dbReference type="Google" id="ProtNLM"/>
    </source>
</evidence>
<dbReference type="AlphaFoldDB" id="A0A1E5PDN0"/>
<dbReference type="RefSeq" id="WP_069929500.1">
    <property type="nucleotide sequence ID" value="NZ_MEHI01000001.1"/>
</dbReference>
<sequence>MPEPTVHDRTDTPAVALGPTALVLGAVTAIWPWVPLFPVALLAGPLSVTFGVAGMYYAGQGIGRMWTAVTGTVLGAAGFVGVFLLFVP</sequence>
<feature type="transmembrane region" description="Helical" evidence="1">
    <location>
        <begin position="65"/>
        <end position="87"/>
    </location>
</feature>
<dbReference type="EMBL" id="MEHJ01000001">
    <property type="protein sequence ID" value="OEJ27637.1"/>
    <property type="molecule type" value="Genomic_DNA"/>
</dbReference>
<evidence type="ECO:0000313" key="2">
    <source>
        <dbReference type="EMBL" id="OEJ27637.1"/>
    </source>
</evidence>
<comment type="caution">
    <text evidence="2">The sequence shown here is derived from an EMBL/GenBank/DDBJ whole genome shotgun (WGS) entry which is preliminary data.</text>
</comment>
<organism evidence="2 3">
    <name type="scientific">Streptomyces agglomeratus</name>
    <dbReference type="NCBI Taxonomy" id="285458"/>
    <lineage>
        <taxon>Bacteria</taxon>
        <taxon>Bacillati</taxon>
        <taxon>Actinomycetota</taxon>
        <taxon>Actinomycetes</taxon>
        <taxon>Kitasatosporales</taxon>
        <taxon>Streptomycetaceae</taxon>
        <taxon>Streptomyces</taxon>
    </lineage>
</organism>
<evidence type="ECO:0000256" key="1">
    <source>
        <dbReference type="SAM" id="Phobius"/>
    </source>
</evidence>
<feature type="transmembrane region" description="Helical" evidence="1">
    <location>
        <begin position="39"/>
        <end position="58"/>
    </location>
</feature>
<feature type="transmembrane region" description="Helical" evidence="1">
    <location>
        <begin position="12"/>
        <end position="33"/>
    </location>
</feature>
<protein>
    <recommendedName>
        <fullName evidence="4">DUF4190 domain-containing protein</fullName>
    </recommendedName>
</protein>
<dbReference type="Proteomes" id="UP000095759">
    <property type="component" value="Unassembled WGS sequence"/>
</dbReference>
<evidence type="ECO:0000313" key="3">
    <source>
        <dbReference type="Proteomes" id="UP000095759"/>
    </source>
</evidence>